<gene>
    <name evidence="2" type="ORF">Pmani_017893</name>
</gene>
<feature type="compositionally biased region" description="Low complexity" evidence="1">
    <location>
        <begin position="74"/>
        <end position="83"/>
    </location>
</feature>
<accession>A0AAE1U793</accession>
<evidence type="ECO:0000256" key="1">
    <source>
        <dbReference type="SAM" id="MobiDB-lite"/>
    </source>
</evidence>
<feature type="compositionally biased region" description="Low complexity" evidence="1">
    <location>
        <begin position="42"/>
        <end position="55"/>
    </location>
</feature>
<keyword evidence="3" id="KW-1185">Reference proteome</keyword>
<dbReference type="Proteomes" id="UP001292094">
    <property type="component" value="Unassembled WGS sequence"/>
</dbReference>
<feature type="region of interest" description="Disordered" evidence="1">
    <location>
        <begin position="37"/>
        <end position="56"/>
    </location>
</feature>
<sequence length="125" mass="13278">MQAGWLVAGHHNSLDERLDGRGGLEIHHNMAPASLYARSNGSASSASPPTVSTPSMLIVPQPINAAKMPPTPPGLGQNPPNNGTARKYQCKMCPQSNFLLHHHPPPPPPPLLPIWSVASGALRKH</sequence>
<evidence type="ECO:0000313" key="2">
    <source>
        <dbReference type="EMBL" id="KAK4310536.1"/>
    </source>
</evidence>
<dbReference type="AlphaFoldDB" id="A0AAE1U793"/>
<proteinExistence type="predicted"/>
<dbReference type="EMBL" id="JAWZYT010001627">
    <property type="protein sequence ID" value="KAK4310536.1"/>
    <property type="molecule type" value="Genomic_DNA"/>
</dbReference>
<name>A0AAE1U793_9EUCA</name>
<feature type="region of interest" description="Disordered" evidence="1">
    <location>
        <begin position="63"/>
        <end position="88"/>
    </location>
</feature>
<evidence type="ECO:0000313" key="3">
    <source>
        <dbReference type="Proteomes" id="UP001292094"/>
    </source>
</evidence>
<reference evidence="2" key="1">
    <citation type="submission" date="2023-11" db="EMBL/GenBank/DDBJ databases">
        <title>Genome assemblies of two species of porcelain crab, Petrolisthes cinctipes and Petrolisthes manimaculis (Anomura: Porcellanidae).</title>
        <authorList>
            <person name="Angst P."/>
        </authorList>
    </citation>
    <scope>NUCLEOTIDE SEQUENCE</scope>
    <source>
        <strain evidence="2">PB745_02</strain>
        <tissue evidence="2">Gill</tissue>
    </source>
</reference>
<comment type="caution">
    <text evidence="2">The sequence shown here is derived from an EMBL/GenBank/DDBJ whole genome shotgun (WGS) entry which is preliminary data.</text>
</comment>
<organism evidence="2 3">
    <name type="scientific">Petrolisthes manimaculis</name>
    <dbReference type="NCBI Taxonomy" id="1843537"/>
    <lineage>
        <taxon>Eukaryota</taxon>
        <taxon>Metazoa</taxon>
        <taxon>Ecdysozoa</taxon>
        <taxon>Arthropoda</taxon>
        <taxon>Crustacea</taxon>
        <taxon>Multicrustacea</taxon>
        <taxon>Malacostraca</taxon>
        <taxon>Eumalacostraca</taxon>
        <taxon>Eucarida</taxon>
        <taxon>Decapoda</taxon>
        <taxon>Pleocyemata</taxon>
        <taxon>Anomura</taxon>
        <taxon>Galatheoidea</taxon>
        <taxon>Porcellanidae</taxon>
        <taxon>Petrolisthes</taxon>
    </lineage>
</organism>
<protein>
    <submittedName>
        <fullName evidence="2">Uncharacterized protein</fullName>
    </submittedName>
</protein>